<evidence type="ECO:0000256" key="1">
    <source>
        <dbReference type="SAM" id="MobiDB-lite"/>
    </source>
</evidence>
<comment type="caution">
    <text evidence="2">The sequence shown here is derived from an EMBL/GenBank/DDBJ whole genome shotgun (WGS) entry which is preliminary data.</text>
</comment>
<accession>A0AAD7Z089</accession>
<feature type="region of interest" description="Disordered" evidence="1">
    <location>
        <begin position="1"/>
        <end position="29"/>
    </location>
</feature>
<protein>
    <submittedName>
        <fullName evidence="2">Uncharacterized protein</fullName>
    </submittedName>
</protein>
<reference evidence="2" key="1">
    <citation type="submission" date="2023-03" db="EMBL/GenBank/DDBJ databases">
        <title>Chromosome-level genomes of two armyworms, Mythimna separata and Mythimna loreyi, provide insights into the biosynthesis and reception of sex pheromones.</title>
        <authorList>
            <person name="Zhao H."/>
        </authorList>
    </citation>
    <scope>NUCLEOTIDE SEQUENCE</scope>
    <source>
        <strain evidence="2">BeijingLab</strain>
        <tissue evidence="2">Pupa</tissue>
    </source>
</reference>
<evidence type="ECO:0000313" key="2">
    <source>
        <dbReference type="EMBL" id="KAJ8734058.1"/>
    </source>
</evidence>
<organism evidence="2 3">
    <name type="scientific">Mythimna separata</name>
    <name type="common">Oriental armyworm</name>
    <name type="synonym">Pseudaletia separata</name>
    <dbReference type="NCBI Taxonomy" id="271217"/>
    <lineage>
        <taxon>Eukaryota</taxon>
        <taxon>Metazoa</taxon>
        <taxon>Ecdysozoa</taxon>
        <taxon>Arthropoda</taxon>
        <taxon>Hexapoda</taxon>
        <taxon>Insecta</taxon>
        <taxon>Pterygota</taxon>
        <taxon>Neoptera</taxon>
        <taxon>Endopterygota</taxon>
        <taxon>Lepidoptera</taxon>
        <taxon>Glossata</taxon>
        <taxon>Ditrysia</taxon>
        <taxon>Noctuoidea</taxon>
        <taxon>Noctuidae</taxon>
        <taxon>Noctuinae</taxon>
        <taxon>Hadenini</taxon>
        <taxon>Mythimna</taxon>
    </lineage>
</organism>
<sequence length="112" mass="12511">MCFYGFRTAPPPGSQRSVGDPSTTSGPHRRRTMEYLGLVLNSRWTFEEHFRRLVPKLDRTGTALKRLLPSVGGPDAPRRRLYAGIVRFMALYGAPVWAPSLGKRPAAKLNPC</sequence>
<keyword evidence="3" id="KW-1185">Reference proteome</keyword>
<name>A0AAD7Z089_MYTSE</name>
<dbReference type="EMBL" id="JARGEI010000003">
    <property type="protein sequence ID" value="KAJ8734058.1"/>
    <property type="molecule type" value="Genomic_DNA"/>
</dbReference>
<evidence type="ECO:0000313" key="3">
    <source>
        <dbReference type="Proteomes" id="UP001231518"/>
    </source>
</evidence>
<proteinExistence type="predicted"/>
<feature type="compositionally biased region" description="Polar residues" evidence="1">
    <location>
        <begin position="14"/>
        <end position="26"/>
    </location>
</feature>
<gene>
    <name evidence="2" type="ORF">PYW07_014609</name>
</gene>
<dbReference type="AlphaFoldDB" id="A0AAD7Z089"/>
<dbReference type="Proteomes" id="UP001231518">
    <property type="component" value="Chromosome 5"/>
</dbReference>